<reference evidence="1 2" key="1">
    <citation type="submission" date="2020-08" db="EMBL/GenBank/DDBJ databases">
        <authorList>
            <person name="Newling K."/>
            <person name="Davey J."/>
            <person name="Forrester S."/>
        </authorList>
    </citation>
    <scope>NUCLEOTIDE SEQUENCE [LARGE SCALE GENOMIC DNA]</scope>
    <source>
        <strain evidence="2">Crithidia deanei Carvalho (ATCC PRA-265)</strain>
    </source>
</reference>
<gene>
    <name evidence="1" type="ORF">ADEAN_001001800</name>
</gene>
<dbReference type="Proteomes" id="UP000515908">
    <property type="component" value="Chromosome 26"/>
</dbReference>
<accession>S9VCX3</accession>
<evidence type="ECO:0000313" key="2">
    <source>
        <dbReference type="Proteomes" id="UP000515908"/>
    </source>
</evidence>
<proteinExistence type="predicted"/>
<evidence type="ECO:0008006" key="3">
    <source>
        <dbReference type="Google" id="ProtNLM"/>
    </source>
</evidence>
<keyword evidence="2" id="KW-1185">Reference proteome</keyword>
<organism evidence="1 2">
    <name type="scientific">Angomonas deanei</name>
    <dbReference type="NCBI Taxonomy" id="59799"/>
    <lineage>
        <taxon>Eukaryota</taxon>
        <taxon>Discoba</taxon>
        <taxon>Euglenozoa</taxon>
        <taxon>Kinetoplastea</taxon>
        <taxon>Metakinetoplastina</taxon>
        <taxon>Trypanosomatida</taxon>
        <taxon>Trypanosomatidae</taxon>
        <taxon>Strigomonadinae</taxon>
        <taxon>Angomonas</taxon>
    </lineage>
</organism>
<protein>
    <recommendedName>
        <fullName evidence="3">Skp1 family, dimerisation domain containing protein</fullName>
    </recommendedName>
</protein>
<sequence>MADTNDMRIVLIQGSERKTKPGCVLVHCEDNKDVEAPETAVAKCPFVKDGAFESTACVLMNLVRWVDKYGIDGHSASELPRPCPYRDISYVFKGWDLEFAEKLFAPPQRTHFLTTMNVAEKYKITGLIDFMSIALGCKLRNNADQQAVQEIFGVDVAEHDEDIKEDWINELIKPTFVQ</sequence>
<evidence type="ECO:0000313" key="1">
    <source>
        <dbReference type="EMBL" id="CAD2222474.1"/>
    </source>
</evidence>
<dbReference type="EMBL" id="LR877170">
    <property type="protein sequence ID" value="CAD2222474.1"/>
    <property type="molecule type" value="Genomic_DNA"/>
</dbReference>
<dbReference type="AlphaFoldDB" id="S9VCX3"/>
<dbReference type="OrthoDB" id="268852at2759"/>
<dbReference type="VEuPathDB" id="TriTrypDB:ADEAN_001001800"/>
<name>S9VCX3_9TRYP</name>